<reference evidence="3" key="1">
    <citation type="submission" date="2022-11" db="EMBL/GenBank/DDBJ databases">
        <authorList>
            <person name="Hyden B.L."/>
            <person name="Feng K."/>
            <person name="Yates T."/>
            <person name="Jawdy S."/>
            <person name="Smart L.B."/>
            <person name="Muchero W."/>
        </authorList>
    </citation>
    <scope>NUCLEOTIDE SEQUENCE</scope>
    <source>
        <tissue evidence="3">Shoot tip</tissue>
    </source>
</reference>
<dbReference type="InterPro" id="IPR011990">
    <property type="entry name" value="TPR-like_helical_dom_sf"/>
</dbReference>
<dbReference type="Proteomes" id="UP001151752">
    <property type="component" value="Chromosome 2"/>
</dbReference>
<accession>A0A9Q0TEC4</accession>
<dbReference type="InterPro" id="IPR046960">
    <property type="entry name" value="PPR_At4g14850-like_plant"/>
</dbReference>
<dbReference type="PANTHER" id="PTHR47926">
    <property type="entry name" value="PENTATRICOPEPTIDE REPEAT-CONTAINING PROTEIN"/>
    <property type="match status" value="1"/>
</dbReference>
<dbReference type="EMBL" id="JAPFFM010000015">
    <property type="protein sequence ID" value="KAJ6710076.1"/>
    <property type="molecule type" value="Genomic_DNA"/>
</dbReference>
<name>A0A9Q0TEC4_9ROSI</name>
<dbReference type="InterPro" id="IPR002885">
    <property type="entry name" value="PPR_rpt"/>
</dbReference>
<evidence type="ECO:0008006" key="5">
    <source>
        <dbReference type="Google" id="ProtNLM"/>
    </source>
</evidence>
<reference evidence="3" key="2">
    <citation type="journal article" date="2023" name="Int. J. Mol. Sci.">
        <title>De Novo Assembly and Annotation of 11 Diverse Shrub Willow (Salix) Genomes Reveals Novel Gene Organization in Sex-Linked Regions.</title>
        <authorList>
            <person name="Hyden B."/>
            <person name="Feng K."/>
            <person name="Yates T.B."/>
            <person name="Jawdy S."/>
            <person name="Cereghino C."/>
            <person name="Smart L.B."/>
            <person name="Muchero W."/>
        </authorList>
    </citation>
    <scope>NUCLEOTIDE SEQUENCE</scope>
    <source>
        <tissue evidence="3">Shoot tip</tissue>
    </source>
</reference>
<dbReference type="Pfam" id="PF01535">
    <property type="entry name" value="PPR"/>
    <property type="match status" value="3"/>
</dbReference>
<gene>
    <name evidence="3" type="ORF">OIU74_011064</name>
</gene>
<dbReference type="Gene3D" id="1.25.40.10">
    <property type="entry name" value="Tetratricopeptide repeat domain"/>
    <property type="match status" value="1"/>
</dbReference>
<feature type="repeat" description="PPR" evidence="2">
    <location>
        <begin position="88"/>
        <end position="122"/>
    </location>
</feature>
<keyword evidence="1" id="KW-0677">Repeat</keyword>
<protein>
    <recommendedName>
        <fullName evidence="5">Pentatricopeptide repeat-containing protein</fullName>
    </recommendedName>
</protein>
<sequence length="155" mass="17901">MHKSRFLNFSRGYLHSAVKSNEFSYSRIESNRVLKDLSKAGRIDDARNLFDKMLDRDDFSWNTMVAGYANSGRFTEAEKLFYETPVKSSITWTGLISGYCKYGFENEAFELFWEMKLQGQKPESIHIRECSRAVFNKGFASKGGTNSWLCDKDLV</sequence>
<evidence type="ECO:0000256" key="2">
    <source>
        <dbReference type="PROSITE-ProRule" id="PRU00708"/>
    </source>
</evidence>
<comment type="caution">
    <text evidence="3">The sequence shown here is derived from an EMBL/GenBank/DDBJ whole genome shotgun (WGS) entry which is preliminary data.</text>
</comment>
<evidence type="ECO:0000313" key="3">
    <source>
        <dbReference type="EMBL" id="KAJ6710076.1"/>
    </source>
</evidence>
<keyword evidence="4" id="KW-1185">Reference proteome</keyword>
<proteinExistence type="predicted"/>
<dbReference type="PROSITE" id="PS51375">
    <property type="entry name" value="PPR"/>
    <property type="match status" value="2"/>
</dbReference>
<dbReference type="GO" id="GO:0003723">
    <property type="term" value="F:RNA binding"/>
    <property type="evidence" value="ECO:0007669"/>
    <property type="project" value="InterPro"/>
</dbReference>
<dbReference type="PANTHER" id="PTHR47926:SF533">
    <property type="entry name" value="DYW DOMAIN-CONTAINING PROTEIN"/>
    <property type="match status" value="1"/>
</dbReference>
<evidence type="ECO:0000256" key="1">
    <source>
        <dbReference type="ARBA" id="ARBA00022737"/>
    </source>
</evidence>
<organism evidence="3 4">
    <name type="scientific">Salix koriyanagi</name>
    <dbReference type="NCBI Taxonomy" id="2511006"/>
    <lineage>
        <taxon>Eukaryota</taxon>
        <taxon>Viridiplantae</taxon>
        <taxon>Streptophyta</taxon>
        <taxon>Embryophyta</taxon>
        <taxon>Tracheophyta</taxon>
        <taxon>Spermatophyta</taxon>
        <taxon>Magnoliopsida</taxon>
        <taxon>eudicotyledons</taxon>
        <taxon>Gunneridae</taxon>
        <taxon>Pentapetalae</taxon>
        <taxon>rosids</taxon>
        <taxon>fabids</taxon>
        <taxon>Malpighiales</taxon>
        <taxon>Salicaceae</taxon>
        <taxon>Saliceae</taxon>
        <taxon>Salix</taxon>
    </lineage>
</organism>
<dbReference type="GO" id="GO:0009451">
    <property type="term" value="P:RNA modification"/>
    <property type="evidence" value="ECO:0007669"/>
    <property type="project" value="InterPro"/>
</dbReference>
<evidence type="ECO:0000313" key="4">
    <source>
        <dbReference type="Proteomes" id="UP001151752"/>
    </source>
</evidence>
<dbReference type="NCBIfam" id="TIGR00756">
    <property type="entry name" value="PPR"/>
    <property type="match status" value="2"/>
</dbReference>
<dbReference type="AlphaFoldDB" id="A0A9Q0TEC4"/>
<feature type="repeat" description="PPR" evidence="2">
    <location>
        <begin position="57"/>
        <end position="87"/>
    </location>
</feature>